<accession>A0A4Y2B4Y5</accession>
<sequence>MQENSLFTLFTEKVDEPPYPAPVPFIVDEYTYYRLGIPGSQPSSDRLFHLSAGVHWMTFAACSEAN</sequence>
<comment type="caution">
    <text evidence="1">The sequence shown here is derived from an EMBL/GenBank/DDBJ whole genome shotgun (WGS) entry which is preliminary data.</text>
</comment>
<proteinExistence type="predicted"/>
<dbReference type="EMBL" id="BGPR01000049">
    <property type="protein sequence ID" value="GBL86519.1"/>
    <property type="molecule type" value="Genomic_DNA"/>
</dbReference>
<reference evidence="1 2" key="1">
    <citation type="journal article" date="2019" name="Sci. Rep.">
        <title>Orb-weaving spider Araneus ventricosus genome elucidates the spidroin gene catalogue.</title>
        <authorList>
            <person name="Kono N."/>
            <person name="Nakamura H."/>
            <person name="Ohtoshi R."/>
            <person name="Moran D.A.P."/>
            <person name="Shinohara A."/>
            <person name="Yoshida Y."/>
            <person name="Fujiwara M."/>
            <person name="Mori M."/>
            <person name="Tomita M."/>
            <person name="Arakawa K."/>
        </authorList>
    </citation>
    <scope>NUCLEOTIDE SEQUENCE [LARGE SCALE GENOMIC DNA]</scope>
</reference>
<protein>
    <submittedName>
        <fullName evidence="1">Uncharacterized protein</fullName>
    </submittedName>
</protein>
<dbReference type="Proteomes" id="UP000499080">
    <property type="component" value="Unassembled WGS sequence"/>
</dbReference>
<name>A0A4Y2B4Y5_ARAVE</name>
<gene>
    <name evidence="1" type="ORF">AVEN_194782_1</name>
</gene>
<organism evidence="1 2">
    <name type="scientific">Araneus ventricosus</name>
    <name type="common">Orbweaver spider</name>
    <name type="synonym">Epeira ventricosa</name>
    <dbReference type="NCBI Taxonomy" id="182803"/>
    <lineage>
        <taxon>Eukaryota</taxon>
        <taxon>Metazoa</taxon>
        <taxon>Ecdysozoa</taxon>
        <taxon>Arthropoda</taxon>
        <taxon>Chelicerata</taxon>
        <taxon>Arachnida</taxon>
        <taxon>Araneae</taxon>
        <taxon>Araneomorphae</taxon>
        <taxon>Entelegynae</taxon>
        <taxon>Araneoidea</taxon>
        <taxon>Araneidae</taxon>
        <taxon>Araneus</taxon>
    </lineage>
</organism>
<evidence type="ECO:0000313" key="2">
    <source>
        <dbReference type="Proteomes" id="UP000499080"/>
    </source>
</evidence>
<keyword evidence="2" id="KW-1185">Reference proteome</keyword>
<evidence type="ECO:0000313" key="1">
    <source>
        <dbReference type="EMBL" id="GBL86519.1"/>
    </source>
</evidence>
<dbReference type="AlphaFoldDB" id="A0A4Y2B4Y5"/>